<gene>
    <name evidence="1" type="ORF">AFA91_19075</name>
</gene>
<dbReference type="Proteomes" id="UP000062255">
    <property type="component" value="Chromosome"/>
</dbReference>
<dbReference type="RefSeq" id="WP_049746078.1">
    <property type="nucleotide sequence ID" value="NZ_CP012150.1"/>
</dbReference>
<evidence type="ECO:0000313" key="1">
    <source>
        <dbReference type="EMBL" id="AKS33654.1"/>
    </source>
</evidence>
<dbReference type="OrthoDB" id="280053at2"/>
<dbReference type="EMBL" id="CP012150">
    <property type="protein sequence ID" value="AKS33654.1"/>
    <property type="molecule type" value="Genomic_DNA"/>
</dbReference>
<dbReference type="KEGG" id="mgo:AFA91_19075"/>
<keyword evidence="1" id="KW-0808">Transferase</keyword>
<dbReference type="Pfam" id="PF05990">
    <property type="entry name" value="DUF900"/>
    <property type="match status" value="1"/>
</dbReference>
<keyword evidence="1" id="KW-0418">Kinase</keyword>
<accession>A0A0K0X899</accession>
<protein>
    <submittedName>
        <fullName evidence="1">Serine-threonine protein kinase</fullName>
    </submittedName>
</protein>
<sequence>MTAEIARLVFDAEGHPDPMTLTDLEQRLPGLTDLVIFSHGWNNDEAAATSLYDRWFRLLGAHLDPARAVGFVGVRWPSTLWRDEPIPDFPGPAGGAEGAAALGEMRRAAPETDAGDPTLDAAELAELKELFPHAGPQLDVIATLLAQPPDIDAVPDLFEALQDFHAATPDGFNDGETRDAQDGPGMVADDQDPAELFNTLADQLLAAGVQFGDDGTGAAGLGDFASKLWRGAKEALRQLSYWKMKNRAGVVGRNGLGPVIDKLARSAPGLRIHLVGHSFGARLVCYAVAGMSDTQPSPVKSVTLLQGAFSRFAFIDRLPFRAGSGALAGMLGRIDGPLTVCFSRHDRALGTFYPLASAAAGDDAAALDDPLFRWRAMGSHGAFRSETTGLGVVGAQYPFAAGQILNLDASDVVRADAGPSGAHSDIFHPELAWVAAAAGGLS</sequence>
<dbReference type="InterPro" id="IPR029058">
    <property type="entry name" value="AB_hydrolase_fold"/>
</dbReference>
<dbReference type="InterPro" id="IPR010297">
    <property type="entry name" value="DUF900_hydrolase"/>
</dbReference>
<proteinExistence type="predicted"/>
<dbReference type="SUPFAM" id="SSF53474">
    <property type="entry name" value="alpha/beta-Hydrolases"/>
    <property type="match status" value="1"/>
</dbReference>
<dbReference type="GO" id="GO:0016301">
    <property type="term" value="F:kinase activity"/>
    <property type="evidence" value="ECO:0007669"/>
    <property type="project" value="UniProtKB-KW"/>
</dbReference>
<dbReference type="AlphaFoldDB" id="A0A0K0X899"/>
<evidence type="ECO:0000313" key="2">
    <source>
        <dbReference type="Proteomes" id="UP000062255"/>
    </source>
</evidence>
<organism evidence="1 2">
    <name type="scientific">Mycolicibacterium goodii</name>
    <name type="common">Mycobacterium goodii</name>
    <dbReference type="NCBI Taxonomy" id="134601"/>
    <lineage>
        <taxon>Bacteria</taxon>
        <taxon>Bacillati</taxon>
        <taxon>Actinomycetota</taxon>
        <taxon>Actinomycetes</taxon>
        <taxon>Mycobacteriales</taxon>
        <taxon>Mycobacteriaceae</taxon>
        <taxon>Mycolicibacterium</taxon>
    </lineage>
</organism>
<dbReference type="Gene3D" id="3.40.50.1820">
    <property type="entry name" value="alpha/beta hydrolase"/>
    <property type="match status" value="1"/>
</dbReference>
<dbReference type="STRING" id="134601.AFA91_19075"/>
<dbReference type="PATRIC" id="fig|134601.6.peg.3948"/>
<name>A0A0K0X899_MYCGD</name>
<reference evidence="1 2" key="1">
    <citation type="submission" date="2015-07" db="EMBL/GenBank/DDBJ databases">
        <title>Complete genome sequence of Mycobacterium goodii X7B, a facultative thermophilic biodesulfurizing bacterium.</title>
        <authorList>
            <person name="Yu B."/>
            <person name="Li F."/>
            <person name="Xu P."/>
        </authorList>
    </citation>
    <scope>NUCLEOTIDE SEQUENCE [LARGE SCALE GENOMIC DNA]</scope>
    <source>
        <strain evidence="1 2">X7B</strain>
    </source>
</reference>